<name>A0A1Y1QAH8_9GAMM</name>
<dbReference type="AlphaFoldDB" id="A0A1Y1QAH8"/>
<dbReference type="Proteomes" id="UP000192491">
    <property type="component" value="Unassembled WGS sequence"/>
</dbReference>
<comment type="caution">
    <text evidence="1">The sequence shown here is derived from an EMBL/GenBank/DDBJ whole genome shotgun (WGS) entry which is preliminary data.</text>
</comment>
<dbReference type="InterPro" id="IPR027417">
    <property type="entry name" value="P-loop_NTPase"/>
</dbReference>
<sequence length="173" mass="19894">MLDLTHLRLDDVQGVGTIELDIEPGKQAYVFIGANGVGKTKLLEALFNKIKIQHIKSLKDIFDSDKIQTTFPRYELITTNDRGHFTRSSKKQDELRTWIIESASLSSVFQRSKNNRERQLKTLLKCLNDIDPSYDKNFLEVDEKGNIFLLINQKEKELSELSTGFVSIFKILT</sequence>
<protein>
    <submittedName>
        <fullName evidence="1">Uncharacterized protein</fullName>
    </submittedName>
</protein>
<accession>A0A1Y1QAH8</accession>
<dbReference type="EMBL" id="MTEJ01000572">
    <property type="protein sequence ID" value="OQX01487.1"/>
    <property type="molecule type" value="Genomic_DNA"/>
</dbReference>
<proteinExistence type="predicted"/>
<organism evidence="1 2">
    <name type="scientific">Thiothrix lacustris</name>
    <dbReference type="NCBI Taxonomy" id="525917"/>
    <lineage>
        <taxon>Bacteria</taxon>
        <taxon>Pseudomonadati</taxon>
        <taxon>Pseudomonadota</taxon>
        <taxon>Gammaproteobacteria</taxon>
        <taxon>Thiotrichales</taxon>
        <taxon>Thiotrichaceae</taxon>
        <taxon>Thiothrix</taxon>
    </lineage>
</organism>
<dbReference type="Gene3D" id="3.40.50.300">
    <property type="entry name" value="P-loop containing nucleotide triphosphate hydrolases"/>
    <property type="match status" value="1"/>
</dbReference>
<dbReference type="SUPFAM" id="SSF52540">
    <property type="entry name" value="P-loop containing nucleoside triphosphate hydrolases"/>
    <property type="match status" value="1"/>
</dbReference>
<reference evidence="1 2" key="1">
    <citation type="submission" date="2017-01" db="EMBL/GenBank/DDBJ databases">
        <title>Novel large sulfur bacteria in the metagenomes of groundwater-fed chemosynthetic microbial mats in the Lake Huron basin.</title>
        <authorList>
            <person name="Sharrar A.M."/>
            <person name="Flood B.E."/>
            <person name="Bailey J.V."/>
            <person name="Jones D.S."/>
            <person name="Biddanda B."/>
            <person name="Ruberg S.A."/>
            <person name="Marcus D.N."/>
            <person name="Dick G.J."/>
        </authorList>
    </citation>
    <scope>NUCLEOTIDE SEQUENCE [LARGE SCALE GENOMIC DNA]</scope>
    <source>
        <strain evidence="1">A8</strain>
    </source>
</reference>
<evidence type="ECO:0000313" key="1">
    <source>
        <dbReference type="EMBL" id="OQX01487.1"/>
    </source>
</evidence>
<gene>
    <name evidence="1" type="ORF">BWK73_45930</name>
</gene>
<evidence type="ECO:0000313" key="2">
    <source>
        <dbReference type="Proteomes" id="UP000192491"/>
    </source>
</evidence>